<dbReference type="PANTHER" id="PTHR30055:SF226">
    <property type="entry name" value="HTH-TYPE TRANSCRIPTIONAL REGULATOR PKSA"/>
    <property type="match status" value="1"/>
</dbReference>
<organism evidence="4 5">
    <name type="scientific">Tannerella sp. oral taxon BU063 isolate Cell 5</name>
    <dbReference type="NCBI Taxonomy" id="1410950"/>
    <lineage>
        <taxon>Bacteria</taxon>
        <taxon>Pseudomonadati</taxon>
        <taxon>Bacteroidota</taxon>
        <taxon>Bacteroidia</taxon>
        <taxon>Bacteroidales</taxon>
        <taxon>Tannerellaceae</taxon>
        <taxon>Tannerella</taxon>
    </lineage>
</organism>
<gene>
    <name evidence="4" type="ORF">T229_08450</name>
</gene>
<dbReference type="InterPro" id="IPR050109">
    <property type="entry name" value="HTH-type_TetR-like_transc_reg"/>
</dbReference>
<accession>W2CDE6</accession>
<dbReference type="Pfam" id="PF00440">
    <property type="entry name" value="TetR_N"/>
    <property type="match status" value="1"/>
</dbReference>
<sequence>MSGFVRLEKTVRYPKKEKILTESFRLFLSRGYDAVSFTDIEKAANVTRGIIFYYFKGKEDLLRQVADAFVIQFLKSDNLTEGCSSSPTPLKIFLENCIDRIRERIRFFFDEVGDGIEITAASFLSFTLYLRDHHAGWKDSLKSFKEELYLIWEEAITLAKDRGEIKKDVDTHKLITVFFLTYTGAAYDGALDNKLLVEELYDSWMFTYQSYTIK</sequence>
<dbReference type="GO" id="GO:0003700">
    <property type="term" value="F:DNA-binding transcription factor activity"/>
    <property type="evidence" value="ECO:0007669"/>
    <property type="project" value="TreeGrafter"/>
</dbReference>
<comment type="caution">
    <text evidence="4">The sequence shown here is derived from an EMBL/GenBank/DDBJ whole genome shotgun (WGS) entry which is preliminary data.</text>
</comment>
<evidence type="ECO:0000313" key="4">
    <source>
        <dbReference type="EMBL" id="ETK04526.1"/>
    </source>
</evidence>
<dbReference type="PANTHER" id="PTHR30055">
    <property type="entry name" value="HTH-TYPE TRANSCRIPTIONAL REGULATOR RUTR"/>
    <property type="match status" value="1"/>
</dbReference>
<name>W2CDE6_9BACT</name>
<dbReference type="SUPFAM" id="SSF46689">
    <property type="entry name" value="Homeodomain-like"/>
    <property type="match status" value="1"/>
</dbReference>
<reference evidence="4 5" key="1">
    <citation type="submission" date="2013-11" db="EMBL/GenBank/DDBJ databases">
        <title>Single cell genomics of uncultured Tannerella BU063 (oral taxon 286).</title>
        <authorList>
            <person name="Beall C.J."/>
            <person name="Campbell A.G."/>
            <person name="Griffen A.L."/>
            <person name="Podar M."/>
            <person name="Leys E.J."/>
        </authorList>
    </citation>
    <scope>NUCLEOTIDE SEQUENCE [LARGE SCALE GENOMIC DNA]</scope>
    <source>
        <strain evidence="4">Cell 5</strain>
    </source>
</reference>
<keyword evidence="1 2" id="KW-0238">DNA-binding</keyword>
<dbReference type="InterPro" id="IPR001647">
    <property type="entry name" value="HTH_TetR"/>
</dbReference>
<evidence type="ECO:0000259" key="3">
    <source>
        <dbReference type="PROSITE" id="PS50977"/>
    </source>
</evidence>
<feature type="DNA-binding region" description="H-T-H motif" evidence="2">
    <location>
        <begin position="36"/>
        <end position="55"/>
    </location>
</feature>
<dbReference type="GO" id="GO:0000976">
    <property type="term" value="F:transcription cis-regulatory region binding"/>
    <property type="evidence" value="ECO:0007669"/>
    <property type="project" value="TreeGrafter"/>
</dbReference>
<dbReference type="PROSITE" id="PS50977">
    <property type="entry name" value="HTH_TETR_2"/>
    <property type="match status" value="1"/>
</dbReference>
<protein>
    <recommendedName>
        <fullName evidence="3">HTH tetR-type domain-containing protein</fullName>
    </recommendedName>
</protein>
<dbReference type="InterPro" id="IPR036271">
    <property type="entry name" value="Tet_transcr_reg_TetR-rel_C_sf"/>
</dbReference>
<evidence type="ECO:0000313" key="5">
    <source>
        <dbReference type="Proteomes" id="UP000018872"/>
    </source>
</evidence>
<dbReference type="Gene3D" id="1.10.357.10">
    <property type="entry name" value="Tetracycline Repressor, domain 2"/>
    <property type="match status" value="1"/>
</dbReference>
<dbReference type="InterPro" id="IPR009057">
    <property type="entry name" value="Homeodomain-like_sf"/>
</dbReference>
<dbReference type="SUPFAM" id="SSF48498">
    <property type="entry name" value="Tetracyclin repressor-like, C-terminal domain"/>
    <property type="match status" value="1"/>
</dbReference>
<dbReference type="PRINTS" id="PR00455">
    <property type="entry name" value="HTHTETR"/>
</dbReference>
<dbReference type="AlphaFoldDB" id="W2CDE6"/>
<dbReference type="Gene3D" id="1.10.10.60">
    <property type="entry name" value="Homeodomain-like"/>
    <property type="match status" value="1"/>
</dbReference>
<evidence type="ECO:0000256" key="2">
    <source>
        <dbReference type="PROSITE-ProRule" id="PRU00335"/>
    </source>
</evidence>
<dbReference type="Proteomes" id="UP000018872">
    <property type="component" value="Unassembled WGS sequence"/>
</dbReference>
<dbReference type="EMBL" id="AYYC01000645">
    <property type="protein sequence ID" value="ETK04526.1"/>
    <property type="molecule type" value="Genomic_DNA"/>
</dbReference>
<evidence type="ECO:0000256" key="1">
    <source>
        <dbReference type="ARBA" id="ARBA00023125"/>
    </source>
</evidence>
<feature type="domain" description="HTH tetR-type" evidence="3">
    <location>
        <begin position="13"/>
        <end position="73"/>
    </location>
</feature>
<proteinExistence type="predicted"/>